<dbReference type="Proteomes" id="UP000690515">
    <property type="component" value="Unassembled WGS sequence"/>
</dbReference>
<keyword evidence="1" id="KW-0732">Signal</keyword>
<feature type="chain" id="PRO_5045796363" evidence="1">
    <location>
        <begin position="26"/>
        <end position="156"/>
    </location>
</feature>
<proteinExistence type="predicted"/>
<evidence type="ECO:0000313" key="3">
    <source>
        <dbReference type="Proteomes" id="UP000690515"/>
    </source>
</evidence>
<comment type="caution">
    <text evidence="2">The sequence shown here is derived from an EMBL/GenBank/DDBJ whole genome shotgun (WGS) entry which is preliminary data.</text>
</comment>
<gene>
    <name evidence="2" type="ORF">KCG35_10305</name>
</gene>
<evidence type="ECO:0000313" key="2">
    <source>
        <dbReference type="EMBL" id="MBU2711451.1"/>
    </source>
</evidence>
<dbReference type="SUPFAM" id="SSF58113">
    <property type="entry name" value="Apolipoprotein A-I"/>
    <property type="match status" value="1"/>
</dbReference>
<organism evidence="2 3">
    <name type="scientific">Zooshikella harenae</name>
    <dbReference type="NCBI Taxonomy" id="2827238"/>
    <lineage>
        <taxon>Bacteria</taxon>
        <taxon>Pseudomonadati</taxon>
        <taxon>Pseudomonadota</taxon>
        <taxon>Gammaproteobacteria</taxon>
        <taxon>Oceanospirillales</taxon>
        <taxon>Zooshikellaceae</taxon>
        <taxon>Zooshikella</taxon>
    </lineage>
</organism>
<keyword evidence="3" id="KW-1185">Reference proteome</keyword>
<evidence type="ECO:0000256" key="1">
    <source>
        <dbReference type="SAM" id="SignalP"/>
    </source>
</evidence>
<accession>A0ABS5ZDR2</accession>
<dbReference type="RefSeq" id="WP_215819609.1">
    <property type="nucleotide sequence ID" value="NZ_JAGSOY010000019.1"/>
</dbReference>
<name>A0ABS5ZDR2_9GAMM</name>
<reference evidence="2 3" key="1">
    <citation type="submission" date="2021-04" db="EMBL/GenBank/DDBJ databases">
        <authorList>
            <person name="Pira H."/>
            <person name="Risdian C."/>
            <person name="Wink J."/>
        </authorList>
    </citation>
    <scope>NUCLEOTIDE SEQUENCE [LARGE SCALE GENOMIC DNA]</scope>
    <source>
        <strain evidence="2 3">WH53</strain>
    </source>
</reference>
<feature type="signal peptide" evidence="1">
    <location>
        <begin position="1"/>
        <end position="25"/>
    </location>
</feature>
<protein>
    <submittedName>
        <fullName evidence="2">Uncharacterized protein</fullName>
    </submittedName>
</protein>
<dbReference type="EMBL" id="JAGSOY010000019">
    <property type="protein sequence ID" value="MBU2711451.1"/>
    <property type="molecule type" value="Genomic_DNA"/>
</dbReference>
<sequence length="156" mass="18063">MTVFRATFTAFILSWAVLFSMFCTAQEDESTTSIEEVKQESQEALHAVKNYSVEKRDQAMEKVSSALDKLDMRIYAMQEDIDKNWDQMSEATRTKTRAALNELHKQRNELAEWYGGMKNSTADAWDDMKQGFSNAFSSFQHAWDNAKNEFKDSDEK</sequence>